<evidence type="ECO:0000313" key="3">
    <source>
        <dbReference type="Proteomes" id="UP000296284"/>
    </source>
</evidence>
<feature type="transmembrane region" description="Helical" evidence="1">
    <location>
        <begin position="161"/>
        <end position="180"/>
    </location>
</feature>
<evidence type="ECO:0000256" key="1">
    <source>
        <dbReference type="SAM" id="Phobius"/>
    </source>
</evidence>
<reference evidence="2 3" key="1">
    <citation type="submission" date="2019-03" db="EMBL/GenBank/DDBJ databases">
        <title>Complete genome sequence of Citrobacter sp. SNU WT2 isolated from diseased rainbow trout.</title>
        <authorList>
            <person name="Oh W.T."/>
            <person name="Park S.C."/>
        </authorList>
    </citation>
    <scope>NUCLEOTIDE SEQUENCE [LARGE SCALE GENOMIC DNA]</scope>
    <source>
        <strain evidence="2 3">SNU WT2</strain>
    </source>
</reference>
<feature type="transmembrane region" description="Helical" evidence="1">
    <location>
        <begin position="24"/>
        <end position="43"/>
    </location>
</feature>
<protein>
    <submittedName>
        <fullName evidence="2">Acid-resistance protein</fullName>
    </submittedName>
</protein>
<dbReference type="EMBL" id="CP038469">
    <property type="protein sequence ID" value="QBX82984.1"/>
    <property type="molecule type" value="Genomic_DNA"/>
</dbReference>
<keyword evidence="1" id="KW-0812">Transmembrane</keyword>
<keyword evidence="1" id="KW-0472">Membrane</keyword>
<proteinExistence type="predicted"/>
<feature type="transmembrane region" description="Helical" evidence="1">
    <location>
        <begin position="103"/>
        <end position="123"/>
    </location>
</feature>
<name>A0ABX5T909_9ENTR</name>
<dbReference type="RefSeq" id="WP_135324660.1">
    <property type="nucleotide sequence ID" value="NZ_CP038469.1"/>
</dbReference>
<keyword evidence="1" id="KW-1133">Transmembrane helix</keyword>
<organism evidence="2 3">
    <name type="scientific">Citrobacter tructae</name>
    <dbReference type="NCBI Taxonomy" id="2562449"/>
    <lineage>
        <taxon>Bacteria</taxon>
        <taxon>Pseudomonadati</taxon>
        <taxon>Pseudomonadota</taxon>
        <taxon>Gammaproteobacteria</taxon>
        <taxon>Enterobacterales</taxon>
        <taxon>Enterobacteriaceae</taxon>
        <taxon>Citrobacter</taxon>
    </lineage>
</organism>
<dbReference type="InterPro" id="IPR005325">
    <property type="entry name" value="DUF308_memb"/>
</dbReference>
<feature type="transmembrane region" description="Helical" evidence="1">
    <location>
        <begin position="80"/>
        <end position="97"/>
    </location>
</feature>
<gene>
    <name evidence="2" type="ORF">E4Z61_22555</name>
</gene>
<dbReference type="PANTHER" id="PTHR34989">
    <property type="entry name" value="PROTEIN HDED"/>
    <property type="match status" value="1"/>
</dbReference>
<dbReference type="PANTHER" id="PTHR34989:SF1">
    <property type="entry name" value="PROTEIN HDED"/>
    <property type="match status" value="1"/>
</dbReference>
<keyword evidence="3" id="KW-1185">Reference proteome</keyword>
<dbReference type="InterPro" id="IPR052712">
    <property type="entry name" value="Acid_resist_chaperone_HdeD"/>
</dbReference>
<dbReference type="Proteomes" id="UP000296284">
    <property type="component" value="Chromosome"/>
</dbReference>
<dbReference type="Pfam" id="PF03729">
    <property type="entry name" value="DUF308"/>
    <property type="match status" value="1"/>
</dbReference>
<accession>A0ABX5T909</accession>
<evidence type="ECO:0000313" key="2">
    <source>
        <dbReference type="EMBL" id="QBX82984.1"/>
    </source>
</evidence>
<feature type="transmembrane region" description="Helical" evidence="1">
    <location>
        <begin position="49"/>
        <end position="68"/>
    </location>
</feature>
<sequence>MFVFNQYSLRAFNEKARLHYRRHATIMAALLLICGFCCLIYPIAAGIYLSYATGFMFLLCGCYSIYSLITSGKQSLRATFTYALFSVAWLLLGYSFIVNPIVGMGSLAVIFCCLFIIGGIFRIVSGFKMFSSPGYGWNVFIGIFDLLIAGVWLNMDADKSYLFTTIFIGLEMIFSSFGFIRLRKNMTFFKDDKVLGKN</sequence>
<feature type="transmembrane region" description="Helical" evidence="1">
    <location>
        <begin position="135"/>
        <end position="155"/>
    </location>
</feature>